<name>A0ABQ5YRL4_9BURK</name>
<sequence>MRTPEQTAKIFELVHGGRTSEALRLMEQTSHLRVHPIESRTQVVSLVKQLQVDSGFEYRRSEDTDVRETWKRFGWLPRLTIARRELLA</sequence>
<gene>
    <name evidence="1" type="ORF">GCM10007875_16260</name>
</gene>
<evidence type="ECO:0000313" key="1">
    <source>
        <dbReference type="EMBL" id="GLR26536.1"/>
    </source>
</evidence>
<accession>A0ABQ5YRL4</accession>
<evidence type="ECO:0000313" key="2">
    <source>
        <dbReference type="Proteomes" id="UP001156664"/>
    </source>
</evidence>
<keyword evidence="2" id="KW-1185">Reference proteome</keyword>
<reference evidence="2" key="1">
    <citation type="journal article" date="2019" name="Int. J. Syst. Evol. Microbiol.">
        <title>The Global Catalogue of Microorganisms (GCM) 10K type strain sequencing project: providing services to taxonomists for standard genome sequencing and annotation.</title>
        <authorList>
            <consortium name="The Broad Institute Genomics Platform"/>
            <consortium name="The Broad Institute Genome Sequencing Center for Infectious Disease"/>
            <person name="Wu L."/>
            <person name="Ma J."/>
        </authorList>
    </citation>
    <scope>NUCLEOTIDE SEQUENCE [LARGE SCALE GENOMIC DNA]</scope>
    <source>
        <strain evidence="2">NBRC 105857</strain>
    </source>
</reference>
<protein>
    <submittedName>
        <fullName evidence="1">Uncharacterized protein</fullName>
    </submittedName>
</protein>
<comment type="caution">
    <text evidence="1">The sequence shown here is derived from an EMBL/GenBank/DDBJ whole genome shotgun (WGS) entry which is preliminary data.</text>
</comment>
<dbReference type="EMBL" id="BSOJ01000015">
    <property type="protein sequence ID" value="GLR26536.1"/>
    <property type="molecule type" value="Genomic_DNA"/>
</dbReference>
<proteinExistence type="predicted"/>
<dbReference type="Proteomes" id="UP001156664">
    <property type="component" value="Unassembled WGS sequence"/>
</dbReference>
<organism evidence="1 2">
    <name type="scientific">Limnobacter litoralis</name>
    <dbReference type="NCBI Taxonomy" id="481366"/>
    <lineage>
        <taxon>Bacteria</taxon>
        <taxon>Pseudomonadati</taxon>
        <taxon>Pseudomonadota</taxon>
        <taxon>Betaproteobacteria</taxon>
        <taxon>Burkholderiales</taxon>
        <taxon>Burkholderiaceae</taxon>
        <taxon>Limnobacter</taxon>
    </lineage>
</organism>
<dbReference type="RefSeq" id="WP_284281158.1">
    <property type="nucleotide sequence ID" value="NZ_BSOJ01000015.1"/>
</dbReference>